<organism evidence="11 12">
    <name type="scientific">Acuticoccus sediminis</name>
    <dbReference type="NCBI Taxonomy" id="2184697"/>
    <lineage>
        <taxon>Bacteria</taxon>
        <taxon>Pseudomonadati</taxon>
        <taxon>Pseudomonadota</taxon>
        <taxon>Alphaproteobacteria</taxon>
        <taxon>Hyphomicrobiales</taxon>
        <taxon>Amorphaceae</taxon>
        <taxon>Acuticoccus</taxon>
    </lineage>
</organism>
<dbReference type="InterPro" id="IPR007387">
    <property type="entry name" value="TRAP_DctQ"/>
</dbReference>
<dbReference type="Pfam" id="PF04290">
    <property type="entry name" value="DctQ"/>
    <property type="match status" value="1"/>
</dbReference>
<keyword evidence="4 9" id="KW-0997">Cell inner membrane</keyword>
<keyword evidence="2 9" id="KW-0813">Transport</keyword>
<dbReference type="GO" id="GO:0022857">
    <property type="term" value="F:transmembrane transporter activity"/>
    <property type="evidence" value="ECO:0007669"/>
    <property type="project" value="UniProtKB-UniRule"/>
</dbReference>
<evidence type="ECO:0000256" key="5">
    <source>
        <dbReference type="ARBA" id="ARBA00022692"/>
    </source>
</evidence>
<dbReference type="Proteomes" id="UP000249590">
    <property type="component" value="Unassembled WGS sequence"/>
</dbReference>
<feature type="transmembrane region" description="Helical" evidence="9">
    <location>
        <begin position="98"/>
        <end position="117"/>
    </location>
</feature>
<evidence type="ECO:0000259" key="10">
    <source>
        <dbReference type="Pfam" id="PF04290"/>
    </source>
</evidence>
<feature type="transmembrane region" description="Helical" evidence="9">
    <location>
        <begin position="17"/>
        <end position="40"/>
    </location>
</feature>
<dbReference type="RefSeq" id="WP_111352324.1">
    <property type="nucleotide sequence ID" value="NZ_QHHQ01000011.1"/>
</dbReference>
<comment type="subcellular location">
    <subcellularLocation>
        <location evidence="1 9">Cell inner membrane</location>
        <topology evidence="1 9">Multi-pass membrane protein</topology>
    </subcellularLocation>
</comment>
<protein>
    <recommendedName>
        <fullName evidence="9">TRAP transporter small permease protein</fullName>
    </recommendedName>
</protein>
<gene>
    <name evidence="11" type="ORF">DLJ53_31565</name>
</gene>
<accession>A0A8B2NHK2</accession>
<name>A0A8B2NHK2_9HYPH</name>
<evidence type="ECO:0000313" key="11">
    <source>
        <dbReference type="EMBL" id="RAH96802.1"/>
    </source>
</evidence>
<reference evidence="11 12" key="1">
    <citation type="submission" date="2018-05" db="EMBL/GenBank/DDBJ databases">
        <title>Acuticoccus sediminis sp. nov., isolated from deep-sea sediment of Indian Ocean.</title>
        <authorList>
            <person name="Liu X."/>
            <person name="Lai Q."/>
            <person name="Du Y."/>
            <person name="Sun F."/>
            <person name="Zhang X."/>
            <person name="Wang S."/>
            <person name="Shao Z."/>
        </authorList>
    </citation>
    <scope>NUCLEOTIDE SEQUENCE [LARGE SCALE GENOMIC DNA]</scope>
    <source>
        <strain evidence="11 12">PTG4-2</strain>
    </source>
</reference>
<dbReference type="GO" id="GO:0015740">
    <property type="term" value="P:C4-dicarboxylate transport"/>
    <property type="evidence" value="ECO:0007669"/>
    <property type="project" value="TreeGrafter"/>
</dbReference>
<comment type="similarity">
    <text evidence="8 9">Belongs to the TRAP transporter small permease family.</text>
</comment>
<evidence type="ECO:0000256" key="3">
    <source>
        <dbReference type="ARBA" id="ARBA00022475"/>
    </source>
</evidence>
<comment type="function">
    <text evidence="9">Part of the tripartite ATP-independent periplasmic (TRAP) transport system.</text>
</comment>
<dbReference type="EMBL" id="QHHQ01000011">
    <property type="protein sequence ID" value="RAH96802.1"/>
    <property type="molecule type" value="Genomic_DNA"/>
</dbReference>
<sequence>MADGSNRNAVRAGRGPLAAVETALVAISCAAMALMMFVVVADVTVRYAFNAPFSWSYDFVGMYLMVGIFFLGLSEALREHDHIAVDLFRDLLPLRIKNAALSAAYVAACVAMGLIGWGGWQRFAAAWANGDRIAATVAWPTWVPYALVTVGSFAMLLRCLQRVIAHARAAATGIEAPGLLPLAANHQDAA</sequence>
<evidence type="ECO:0000256" key="2">
    <source>
        <dbReference type="ARBA" id="ARBA00022448"/>
    </source>
</evidence>
<evidence type="ECO:0000256" key="1">
    <source>
        <dbReference type="ARBA" id="ARBA00004429"/>
    </source>
</evidence>
<keyword evidence="12" id="KW-1185">Reference proteome</keyword>
<keyword evidence="7 9" id="KW-0472">Membrane</keyword>
<dbReference type="AlphaFoldDB" id="A0A8B2NHK2"/>
<feature type="transmembrane region" description="Helical" evidence="9">
    <location>
        <begin position="137"/>
        <end position="157"/>
    </location>
</feature>
<comment type="subunit">
    <text evidence="9">The complex comprises the extracytoplasmic solute receptor protein and the two transmembrane proteins.</text>
</comment>
<dbReference type="PANTHER" id="PTHR35011:SF10">
    <property type="entry name" value="TRAP TRANSPORTER SMALL PERMEASE PROTEIN"/>
    <property type="match status" value="1"/>
</dbReference>
<comment type="caution">
    <text evidence="11">The sequence shown here is derived from an EMBL/GenBank/DDBJ whole genome shotgun (WGS) entry which is preliminary data.</text>
</comment>
<dbReference type="InterPro" id="IPR055348">
    <property type="entry name" value="DctQ"/>
</dbReference>
<proteinExistence type="inferred from homology"/>
<dbReference type="PANTHER" id="PTHR35011">
    <property type="entry name" value="2,3-DIKETO-L-GULONATE TRAP TRANSPORTER SMALL PERMEASE PROTEIN YIAM"/>
    <property type="match status" value="1"/>
</dbReference>
<keyword evidence="3" id="KW-1003">Cell membrane</keyword>
<dbReference type="GO" id="GO:0005886">
    <property type="term" value="C:plasma membrane"/>
    <property type="evidence" value="ECO:0007669"/>
    <property type="project" value="UniProtKB-SubCell"/>
</dbReference>
<dbReference type="OrthoDB" id="4250245at2"/>
<evidence type="ECO:0000313" key="12">
    <source>
        <dbReference type="Proteomes" id="UP000249590"/>
    </source>
</evidence>
<evidence type="ECO:0000256" key="8">
    <source>
        <dbReference type="ARBA" id="ARBA00038436"/>
    </source>
</evidence>
<evidence type="ECO:0000256" key="6">
    <source>
        <dbReference type="ARBA" id="ARBA00022989"/>
    </source>
</evidence>
<keyword evidence="5 9" id="KW-0812">Transmembrane</keyword>
<feature type="domain" description="Tripartite ATP-independent periplasmic transporters DctQ component" evidence="10">
    <location>
        <begin position="35"/>
        <end position="168"/>
    </location>
</feature>
<evidence type="ECO:0000256" key="7">
    <source>
        <dbReference type="ARBA" id="ARBA00023136"/>
    </source>
</evidence>
<evidence type="ECO:0000256" key="9">
    <source>
        <dbReference type="RuleBase" id="RU369079"/>
    </source>
</evidence>
<feature type="transmembrane region" description="Helical" evidence="9">
    <location>
        <begin position="60"/>
        <end position="77"/>
    </location>
</feature>
<evidence type="ECO:0000256" key="4">
    <source>
        <dbReference type="ARBA" id="ARBA00022519"/>
    </source>
</evidence>
<keyword evidence="6 9" id="KW-1133">Transmembrane helix</keyword>